<evidence type="ECO:0000313" key="4">
    <source>
        <dbReference type="Proteomes" id="UP000247702"/>
    </source>
</evidence>
<dbReference type="EMBL" id="BEXD01002135">
    <property type="protein sequence ID" value="GBB97123.1"/>
    <property type="molecule type" value="Genomic_DNA"/>
</dbReference>
<dbReference type="Proteomes" id="UP000615446">
    <property type="component" value="Unassembled WGS sequence"/>
</dbReference>
<gene>
    <name evidence="3" type="ORF">RCL2_000350500</name>
    <name evidence="2" type="ORF">RclHR1_02920008</name>
</gene>
<proteinExistence type="predicted"/>
<evidence type="ECO:0000313" key="2">
    <source>
        <dbReference type="EMBL" id="GBB97123.1"/>
    </source>
</evidence>
<feature type="compositionally biased region" description="Polar residues" evidence="1">
    <location>
        <begin position="183"/>
        <end position="208"/>
    </location>
</feature>
<organism evidence="2 4">
    <name type="scientific">Rhizophagus clarus</name>
    <dbReference type="NCBI Taxonomy" id="94130"/>
    <lineage>
        <taxon>Eukaryota</taxon>
        <taxon>Fungi</taxon>
        <taxon>Fungi incertae sedis</taxon>
        <taxon>Mucoromycota</taxon>
        <taxon>Glomeromycotina</taxon>
        <taxon>Glomeromycetes</taxon>
        <taxon>Glomerales</taxon>
        <taxon>Glomeraceae</taxon>
        <taxon>Rhizophagus</taxon>
    </lineage>
</organism>
<comment type="caution">
    <text evidence="2">The sequence shown here is derived from an EMBL/GenBank/DDBJ whole genome shotgun (WGS) entry which is preliminary data.</text>
</comment>
<feature type="compositionally biased region" description="Acidic residues" evidence="1">
    <location>
        <begin position="211"/>
        <end position="221"/>
    </location>
</feature>
<feature type="compositionally biased region" description="Acidic residues" evidence="1">
    <location>
        <begin position="154"/>
        <end position="163"/>
    </location>
</feature>
<evidence type="ECO:0000256" key="1">
    <source>
        <dbReference type="SAM" id="MobiDB-lite"/>
    </source>
</evidence>
<protein>
    <submittedName>
        <fullName evidence="2">Uncharacterized protein</fullName>
    </submittedName>
</protein>
<reference evidence="2 4" key="1">
    <citation type="submission" date="2017-11" db="EMBL/GenBank/DDBJ databases">
        <title>The genome of Rhizophagus clarus HR1 reveals common genetic basis of auxotrophy among arbuscular mycorrhizal fungi.</title>
        <authorList>
            <person name="Kobayashi Y."/>
        </authorList>
    </citation>
    <scope>NUCLEOTIDE SEQUENCE [LARGE SCALE GENOMIC DNA]</scope>
    <source>
        <strain evidence="2 4">HR1</strain>
    </source>
</reference>
<name>A0A2Z6R4A7_9GLOM</name>
<keyword evidence="4" id="KW-1185">Reference proteome</keyword>
<reference evidence="3" key="2">
    <citation type="submission" date="2019-10" db="EMBL/GenBank/DDBJ databases">
        <title>Conservation and host-specific expression of non-tandemly repeated heterogenous ribosome RNA gene in arbuscular mycorrhizal fungi.</title>
        <authorList>
            <person name="Maeda T."/>
            <person name="Kobayashi Y."/>
            <person name="Nakagawa T."/>
            <person name="Ezawa T."/>
            <person name="Yamaguchi K."/>
            <person name="Bino T."/>
            <person name="Nishimoto Y."/>
            <person name="Shigenobu S."/>
            <person name="Kawaguchi M."/>
        </authorList>
    </citation>
    <scope>NUCLEOTIDE SEQUENCE</scope>
    <source>
        <strain evidence="3">HR1</strain>
    </source>
</reference>
<feature type="region of interest" description="Disordered" evidence="1">
    <location>
        <begin position="121"/>
        <end position="235"/>
    </location>
</feature>
<sequence>MSEYFNRKDPESWTVVDFLNECDLEPFNRKIDFYVKSLETFTKSDQVSKRERAQMLLDRYKKSPQPDRKNAREWEKKRSCTHTTISCISGTIKGSIYGGSFIGMQDSNKAKRTLNDYYRSVTPPSQIRATEHIHPHKRPRQDSYKIGPFNPLESDNEEEDSDNDDQKIKINPFNPLGSDCEQDSNNDGSDIKITNQLGSESERNSNNGEFIDSDDEEDSYDEPTKNPKTTTFDEYLGGTRETDWKLKDGRRFIDVLTKNTAELVKSVSMKSKKERTACTMSVIRLGLSSIIDLSSEFHNGMHIWFGNEWNDIKEKVYSQVNMIPNSFEGEIKTIIDTVEEMCGLYHYVDLREYLFKIKTKKNIPMVQQIATIYFHVIDKFLDNPYLFNDETGKRKNLSEMDYVINMIAPILNDVFSDVLDIVNLRWGETVSAISERRRKIDLRIVHKYKDVELSHTECAKAPTPAKAIRDCSKCLRTTKDVLDKFLKEDLSDETVKYSVILGIQFAGLDGQIIGVDLLDNGLYFGLEGTRFNLPAQLSNIKCLRNALEALYFFKENIVRNANVLPDPKKYNHSYSKIFRNNLESQVKAKHFKTEFIRPTYFTPKGQV</sequence>
<dbReference type="EMBL" id="BLAL01000018">
    <property type="protein sequence ID" value="GES76101.1"/>
    <property type="molecule type" value="Genomic_DNA"/>
</dbReference>
<dbReference type="Proteomes" id="UP000247702">
    <property type="component" value="Unassembled WGS sequence"/>
</dbReference>
<dbReference type="AlphaFoldDB" id="A0A2Z6R4A7"/>
<accession>A0A2Z6R4A7</accession>
<evidence type="ECO:0000313" key="3">
    <source>
        <dbReference type="EMBL" id="GES76101.1"/>
    </source>
</evidence>
<dbReference type="OrthoDB" id="2319991at2759"/>